<evidence type="ECO:0000313" key="4">
    <source>
        <dbReference type="EnsemblMetazoa" id="GBRI005213-PA"/>
    </source>
</evidence>
<evidence type="ECO:0000259" key="3">
    <source>
        <dbReference type="PROSITE" id="PS50158"/>
    </source>
</evidence>
<dbReference type="Gene3D" id="4.10.60.10">
    <property type="entry name" value="Zinc finger, CCHC-type"/>
    <property type="match status" value="1"/>
</dbReference>
<dbReference type="SMART" id="SM00343">
    <property type="entry name" value="ZnF_C2HC"/>
    <property type="match status" value="1"/>
</dbReference>
<reference evidence="4" key="2">
    <citation type="submission" date="2020-05" db="UniProtKB">
        <authorList>
            <consortium name="EnsemblMetazoa"/>
        </authorList>
    </citation>
    <scope>IDENTIFICATION</scope>
    <source>
        <strain evidence="4">IAEA</strain>
    </source>
</reference>
<sequence>MSKFDEQRQEMASRLEKIEDRQDTMKQHIVQVSKQCEAKIENLESESVLRNEINAVKKKIANLQTNGIPSGSKLKTPLFDGKLQCVQIAIQCRCNKERVGRGRKSRRINNIPKRKRSGCHPDNSGSKKQRLCHCYGCAGEKIRQPIQASVSWTLRKLDCAENHVLRDFGNCTYTRSSQCIVEVERKNTTSTEINDISDVVCEALRKIVQEDQQLRNSVMRRCYNCQKPGHFARECRSRRRRTRPAAPTQDSSDSTNTESLN</sequence>
<evidence type="ECO:0000313" key="5">
    <source>
        <dbReference type="Proteomes" id="UP000091820"/>
    </source>
</evidence>
<feature type="compositionally biased region" description="Polar residues" evidence="2">
    <location>
        <begin position="248"/>
        <end position="261"/>
    </location>
</feature>
<dbReference type="InterPro" id="IPR001878">
    <property type="entry name" value="Znf_CCHC"/>
</dbReference>
<keyword evidence="5" id="KW-1185">Reference proteome</keyword>
<keyword evidence="1" id="KW-0862">Zinc</keyword>
<evidence type="ECO:0000256" key="1">
    <source>
        <dbReference type="PROSITE-ProRule" id="PRU00047"/>
    </source>
</evidence>
<evidence type="ECO:0000256" key="2">
    <source>
        <dbReference type="SAM" id="MobiDB-lite"/>
    </source>
</evidence>
<dbReference type="Pfam" id="PF00098">
    <property type="entry name" value="zf-CCHC"/>
    <property type="match status" value="1"/>
</dbReference>
<dbReference type="InterPro" id="IPR036875">
    <property type="entry name" value="Znf_CCHC_sf"/>
</dbReference>
<dbReference type="STRING" id="37001.A0A1A9W3M6"/>
<dbReference type="SUPFAM" id="SSF57756">
    <property type="entry name" value="Retrovirus zinc finger-like domains"/>
    <property type="match status" value="1"/>
</dbReference>
<dbReference type="VEuPathDB" id="VectorBase:GBRI005213"/>
<feature type="region of interest" description="Disordered" evidence="2">
    <location>
        <begin position="234"/>
        <end position="261"/>
    </location>
</feature>
<dbReference type="AlphaFoldDB" id="A0A1A9W3M6"/>
<dbReference type="Proteomes" id="UP000091820">
    <property type="component" value="Unassembled WGS sequence"/>
</dbReference>
<feature type="domain" description="CCHC-type" evidence="3">
    <location>
        <begin position="220"/>
        <end position="237"/>
    </location>
</feature>
<dbReference type="GO" id="GO:0003676">
    <property type="term" value="F:nucleic acid binding"/>
    <property type="evidence" value="ECO:0007669"/>
    <property type="project" value="InterPro"/>
</dbReference>
<accession>A0A1A9W3M6</accession>
<protein>
    <recommendedName>
        <fullName evidence="3">CCHC-type domain-containing protein</fullName>
    </recommendedName>
</protein>
<feature type="region of interest" description="Disordered" evidence="2">
    <location>
        <begin position="103"/>
        <end position="127"/>
    </location>
</feature>
<name>A0A1A9W3M6_9MUSC</name>
<dbReference type="PROSITE" id="PS50158">
    <property type="entry name" value="ZF_CCHC"/>
    <property type="match status" value="1"/>
</dbReference>
<dbReference type="GO" id="GO:0008270">
    <property type="term" value="F:zinc ion binding"/>
    <property type="evidence" value="ECO:0007669"/>
    <property type="project" value="UniProtKB-KW"/>
</dbReference>
<organism evidence="4 5">
    <name type="scientific">Glossina brevipalpis</name>
    <dbReference type="NCBI Taxonomy" id="37001"/>
    <lineage>
        <taxon>Eukaryota</taxon>
        <taxon>Metazoa</taxon>
        <taxon>Ecdysozoa</taxon>
        <taxon>Arthropoda</taxon>
        <taxon>Hexapoda</taxon>
        <taxon>Insecta</taxon>
        <taxon>Pterygota</taxon>
        <taxon>Neoptera</taxon>
        <taxon>Endopterygota</taxon>
        <taxon>Diptera</taxon>
        <taxon>Brachycera</taxon>
        <taxon>Muscomorpha</taxon>
        <taxon>Hippoboscoidea</taxon>
        <taxon>Glossinidae</taxon>
        <taxon>Glossina</taxon>
    </lineage>
</organism>
<proteinExistence type="predicted"/>
<dbReference type="EnsemblMetazoa" id="GBRI005213-RA">
    <property type="protein sequence ID" value="GBRI005213-PA"/>
    <property type="gene ID" value="GBRI005213"/>
</dbReference>
<keyword evidence="1" id="KW-0863">Zinc-finger</keyword>
<reference evidence="5" key="1">
    <citation type="submission" date="2014-03" db="EMBL/GenBank/DDBJ databases">
        <authorList>
            <person name="Aksoy S."/>
            <person name="Warren W."/>
            <person name="Wilson R.K."/>
        </authorList>
    </citation>
    <scope>NUCLEOTIDE SEQUENCE [LARGE SCALE GENOMIC DNA]</scope>
    <source>
        <strain evidence="5">IAEA</strain>
    </source>
</reference>
<keyword evidence="1" id="KW-0479">Metal-binding</keyword>
<feature type="region of interest" description="Disordered" evidence="2">
    <location>
        <begin position="1"/>
        <end position="22"/>
    </location>
</feature>
<feature type="compositionally biased region" description="Basic residues" evidence="2">
    <location>
        <begin position="103"/>
        <end position="118"/>
    </location>
</feature>